<dbReference type="STRING" id="1301098.PKB_0030"/>
<dbReference type="AlphaFoldDB" id="A0A024HA03"/>
<dbReference type="Gene3D" id="3.30.70.1240">
    <property type="entry name" value="DOPA-like domains"/>
    <property type="match status" value="1"/>
</dbReference>
<dbReference type="PIRSF" id="PIRSF028139">
    <property type="entry name" value="DOPA-diox_rel_Mll2280"/>
    <property type="match status" value="1"/>
</dbReference>
<dbReference type="InterPro" id="IPR014980">
    <property type="entry name" value="DOPA_dioxygen"/>
</dbReference>
<dbReference type="EMBL" id="HG322950">
    <property type="protein sequence ID" value="CDF81409.1"/>
    <property type="molecule type" value="Genomic_DNA"/>
</dbReference>
<dbReference type="HOGENOM" id="CLU_090062_3_1_6"/>
<dbReference type="KEGG" id="pkc:PKB_0030"/>
<dbReference type="Pfam" id="PF08883">
    <property type="entry name" value="DOPA_dioxygen"/>
    <property type="match status" value="1"/>
</dbReference>
<reference evidence="1 2" key="2">
    <citation type="submission" date="2014-05" db="EMBL/GenBank/DDBJ databases">
        <title>Genome sequence of the 3-chlorobenzoate degrading bacterium Pseudomonas knackmussii B13 shows multiple evidence for horizontal gene transfer.</title>
        <authorList>
            <person name="Miyazaki R."/>
            <person name="Bertelli C."/>
            <person name="Falquet L."/>
            <person name="Robinson-Rechavi M."/>
            <person name="Gharib W."/>
            <person name="Roy S."/>
            <person name="Van der Meer J.R."/>
        </authorList>
    </citation>
    <scope>NUCLEOTIDE SEQUENCE [LARGE SCALE GENOMIC DNA]</scope>
    <source>
        <strain evidence="1 2">B13</strain>
    </source>
</reference>
<dbReference type="PANTHER" id="PTHR36423:SF2">
    <property type="entry name" value="AFR070WP"/>
    <property type="match status" value="1"/>
</dbReference>
<protein>
    <recommendedName>
        <fullName evidence="3">DOPA 4,5-dioxygenase</fullName>
    </recommendedName>
</protein>
<reference evidence="1 2" key="1">
    <citation type="submission" date="2013-03" db="EMBL/GenBank/DDBJ databases">
        <authorList>
            <person name="Linke B."/>
        </authorList>
    </citation>
    <scope>NUCLEOTIDE SEQUENCE [LARGE SCALE GENOMIC DNA]</scope>
    <source>
        <strain evidence="1 2">B13</strain>
    </source>
</reference>
<evidence type="ECO:0008006" key="3">
    <source>
        <dbReference type="Google" id="ProtNLM"/>
    </source>
</evidence>
<dbReference type="PANTHER" id="PTHR36423">
    <property type="entry name" value="AFR070WP"/>
    <property type="match status" value="1"/>
</dbReference>
<sequence>MTGFDEIAIQGFHAHVYYDAATLEQARALCEEAARRFPLQMGRMHQKPVGPHPDWSCQLAFAPEVFADLVPWLALHRGGLVVFIHPQTGDELVDHRDRAIWMGAVRPLDLTCLM</sequence>
<dbReference type="RefSeq" id="WP_043248009.1">
    <property type="nucleotide sequence ID" value="NZ_HG322950.1"/>
</dbReference>
<dbReference type="OrthoDB" id="572228at2"/>
<accession>A0A024HA03</accession>
<dbReference type="eggNOG" id="COG3805">
    <property type="taxonomic scope" value="Bacteria"/>
</dbReference>
<evidence type="ECO:0000313" key="2">
    <source>
        <dbReference type="Proteomes" id="UP000025241"/>
    </source>
</evidence>
<dbReference type="SUPFAM" id="SSF143410">
    <property type="entry name" value="DOPA-like"/>
    <property type="match status" value="1"/>
</dbReference>
<proteinExistence type="predicted"/>
<dbReference type="InterPro" id="IPR023389">
    <property type="entry name" value="DOPA-like_sf"/>
</dbReference>
<dbReference type="PATRIC" id="fig|1301098.3.peg.32"/>
<keyword evidence="2" id="KW-1185">Reference proteome</keyword>
<name>A0A024HA03_PSEKB</name>
<organism evidence="1 2">
    <name type="scientific">Pseudomonas knackmussii (strain DSM 6978 / CCUG 54928 / LMG 23759 / B13)</name>
    <dbReference type="NCBI Taxonomy" id="1301098"/>
    <lineage>
        <taxon>Bacteria</taxon>
        <taxon>Pseudomonadati</taxon>
        <taxon>Pseudomonadota</taxon>
        <taxon>Gammaproteobacteria</taxon>
        <taxon>Pseudomonadales</taxon>
        <taxon>Pseudomonadaceae</taxon>
        <taxon>Pseudomonas</taxon>
    </lineage>
</organism>
<dbReference type="Proteomes" id="UP000025241">
    <property type="component" value="Chromosome I"/>
</dbReference>
<gene>
    <name evidence="1" type="ORF">PKB_0030</name>
</gene>
<evidence type="ECO:0000313" key="1">
    <source>
        <dbReference type="EMBL" id="CDF81409.1"/>
    </source>
</evidence>